<protein>
    <submittedName>
        <fullName evidence="1">Uncharacterized protein</fullName>
    </submittedName>
</protein>
<name>A0A0B0MFK4_GOSAR</name>
<dbReference type="AlphaFoldDB" id="A0A0B0MFK4"/>
<proteinExistence type="predicted"/>
<accession>A0A0B0MFK4</accession>
<comment type="caution">
    <text evidence="1">The sequence shown here is derived from an EMBL/GenBank/DDBJ whole genome shotgun (WGS) entry which is preliminary data.</text>
</comment>
<reference evidence="2" key="1">
    <citation type="submission" date="2014-09" db="EMBL/GenBank/DDBJ databases">
        <authorList>
            <person name="Mudge J."/>
            <person name="Ramaraj T."/>
            <person name="Lindquist I.E."/>
            <person name="Bharti A.K."/>
            <person name="Sundararajan A."/>
            <person name="Cameron C.T."/>
            <person name="Woodward J.E."/>
            <person name="May G.D."/>
            <person name="Brubaker C."/>
            <person name="Broadhvest J."/>
            <person name="Wilkins T.A."/>
        </authorList>
    </citation>
    <scope>NUCLEOTIDE SEQUENCE</scope>
    <source>
        <strain evidence="2">cv. AKA8401</strain>
    </source>
</reference>
<evidence type="ECO:0000313" key="1">
    <source>
        <dbReference type="EMBL" id="KHF99574.1"/>
    </source>
</evidence>
<dbReference type="Proteomes" id="UP000032142">
    <property type="component" value="Unassembled WGS sequence"/>
</dbReference>
<dbReference type="EMBL" id="JRRC01084972">
    <property type="protein sequence ID" value="KHF99574.1"/>
    <property type="molecule type" value="Genomic_DNA"/>
</dbReference>
<sequence length="40" mass="4345">MCDTRSGDTALCPLVFNWKSSQYAPHGPAHGHVTWPFGTA</sequence>
<organism evidence="1 2">
    <name type="scientific">Gossypium arboreum</name>
    <name type="common">Tree cotton</name>
    <name type="synonym">Gossypium nanking</name>
    <dbReference type="NCBI Taxonomy" id="29729"/>
    <lineage>
        <taxon>Eukaryota</taxon>
        <taxon>Viridiplantae</taxon>
        <taxon>Streptophyta</taxon>
        <taxon>Embryophyta</taxon>
        <taxon>Tracheophyta</taxon>
        <taxon>Spermatophyta</taxon>
        <taxon>Magnoliopsida</taxon>
        <taxon>eudicotyledons</taxon>
        <taxon>Gunneridae</taxon>
        <taxon>Pentapetalae</taxon>
        <taxon>rosids</taxon>
        <taxon>malvids</taxon>
        <taxon>Malvales</taxon>
        <taxon>Malvaceae</taxon>
        <taxon>Malvoideae</taxon>
        <taxon>Gossypium</taxon>
    </lineage>
</organism>
<evidence type="ECO:0000313" key="2">
    <source>
        <dbReference type="Proteomes" id="UP000032142"/>
    </source>
</evidence>
<gene>
    <name evidence="1" type="ORF">F383_17672</name>
</gene>
<keyword evidence="2" id="KW-1185">Reference proteome</keyword>